<evidence type="ECO:0000313" key="1">
    <source>
        <dbReference type="EMBL" id="KAI7797581.1"/>
    </source>
</evidence>
<protein>
    <submittedName>
        <fullName evidence="1">Uncharacterized protein</fullName>
    </submittedName>
</protein>
<sequence length="61" mass="6948">VFSSSIRRKGIKEVEKKNKKLLLVSRSAYACDISPPVNHVMLLGDYEPFSTFLAMAQHIWP</sequence>
<dbReference type="EMBL" id="JAFHDT010000017">
    <property type="protein sequence ID" value="KAI7797581.1"/>
    <property type="molecule type" value="Genomic_DNA"/>
</dbReference>
<dbReference type="AlphaFoldDB" id="A0A9W7WF62"/>
<dbReference type="Proteomes" id="UP001059041">
    <property type="component" value="Linkage Group LG17"/>
</dbReference>
<comment type="caution">
    <text evidence="1">The sequence shown here is derived from an EMBL/GenBank/DDBJ whole genome shotgun (WGS) entry which is preliminary data.</text>
</comment>
<keyword evidence="2" id="KW-1185">Reference proteome</keyword>
<feature type="non-terminal residue" evidence="1">
    <location>
        <position position="1"/>
    </location>
</feature>
<reference evidence="1" key="1">
    <citation type="submission" date="2021-02" db="EMBL/GenBank/DDBJ databases">
        <title>Comparative genomics reveals that relaxation of natural selection precedes convergent phenotypic evolution of cavefish.</title>
        <authorList>
            <person name="Peng Z."/>
        </authorList>
    </citation>
    <scope>NUCLEOTIDE SEQUENCE</scope>
    <source>
        <tissue evidence="1">Muscle</tissue>
    </source>
</reference>
<proteinExistence type="predicted"/>
<evidence type="ECO:0000313" key="2">
    <source>
        <dbReference type="Proteomes" id="UP001059041"/>
    </source>
</evidence>
<accession>A0A9W7WF62</accession>
<name>A0A9W7WF62_TRIRA</name>
<feature type="non-terminal residue" evidence="1">
    <location>
        <position position="61"/>
    </location>
</feature>
<gene>
    <name evidence="1" type="ORF">IRJ41_016916</name>
</gene>
<organism evidence="1 2">
    <name type="scientific">Triplophysa rosa</name>
    <name type="common">Cave loach</name>
    <dbReference type="NCBI Taxonomy" id="992332"/>
    <lineage>
        <taxon>Eukaryota</taxon>
        <taxon>Metazoa</taxon>
        <taxon>Chordata</taxon>
        <taxon>Craniata</taxon>
        <taxon>Vertebrata</taxon>
        <taxon>Euteleostomi</taxon>
        <taxon>Actinopterygii</taxon>
        <taxon>Neopterygii</taxon>
        <taxon>Teleostei</taxon>
        <taxon>Ostariophysi</taxon>
        <taxon>Cypriniformes</taxon>
        <taxon>Nemacheilidae</taxon>
        <taxon>Triplophysa</taxon>
    </lineage>
</organism>